<dbReference type="SUPFAM" id="SSF51445">
    <property type="entry name" value="(Trans)glycosidases"/>
    <property type="match status" value="1"/>
</dbReference>
<protein>
    <submittedName>
        <fullName evidence="4">Pullulanase</fullName>
    </submittedName>
</protein>
<evidence type="ECO:0000256" key="2">
    <source>
        <dbReference type="SAM" id="SignalP"/>
    </source>
</evidence>
<dbReference type="EMBL" id="FUWG01000022">
    <property type="protein sequence ID" value="SJZ75988.1"/>
    <property type="molecule type" value="Genomic_DNA"/>
</dbReference>
<organism evidence="4 5">
    <name type="scientific">Treponema porcinum</name>
    <dbReference type="NCBI Taxonomy" id="261392"/>
    <lineage>
        <taxon>Bacteria</taxon>
        <taxon>Pseudomonadati</taxon>
        <taxon>Spirochaetota</taxon>
        <taxon>Spirochaetia</taxon>
        <taxon>Spirochaetales</taxon>
        <taxon>Treponemataceae</taxon>
        <taxon>Treponema</taxon>
    </lineage>
</organism>
<name>A0A1T4NB05_TREPO</name>
<proteinExistence type="inferred from homology"/>
<feature type="signal peptide" evidence="2">
    <location>
        <begin position="1"/>
        <end position="21"/>
    </location>
</feature>
<dbReference type="PANTHER" id="PTHR43002">
    <property type="entry name" value="GLYCOGEN DEBRANCHING ENZYME"/>
    <property type="match status" value="1"/>
</dbReference>
<dbReference type="InterPro" id="IPR006047">
    <property type="entry name" value="GH13_cat_dom"/>
</dbReference>
<dbReference type="GeneID" id="78317484"/>
<dbReference type="InterPro" id="IPR013783">
    <property type="entry name" value="Ig-like_fold"/>
</dbReference>
<dbReference type="Pfam" id="PF00128">
    <property type="entry name" value="Alpha-amylase"/>
    <property type="match status" value="1"/>
</dbReference>
<keyword evidence="2" id="KW-0732">Signal</keyword>
<dbReference type="PROSITE" id="PS51257">
    <property type="entry name" value="PROKAR_LIPOPROTEIN"/>
    <property type="match status" value="1"/>
</dbReference>
<gene>
    <name evidence="4" type="ORF">SAMN02745149_02217</name>
</gene>
<comment type="similarity">
    <text evidence="1">Belongs to the glycosyl hydrolase 13 family.</text>
</comment>
<evidence type="ECO:0000256" key="1">
    <source>
        <dbReference type="ARBA" id="ARBA00008061"/>
    </source>
</evidence>
<dbReference type="RefSeq" id="WP_078934095.1">
    <property type="nucleotide sequence ID" value="NZ_FUWG01000022.1"/>
</dbReference>
<feature type="chain" id="PRO_5012978822" evidence="2">
    <location>
        <begin position="22"/>
        <end position="929"/>
    </location>
</feature>
<evidence type="ECO:0000313" key="4">
    <source>
        <dbReference type="EMBL" id="SJZ75988.1"/>
    </source>
</evidence>
<keyword evidence="5" id="KW-1185">Reference proteome</keyword>
<dbReference type="InterPro" id="IPR014756">
    <property type="entry name" value="Ig_E-set"/>
</dbReference>
<accession>A0A1T4NB05</accession>
<reference evidence="4 5" key="1">
    <citation type="submission" date="2017-02" db="EMBL/GenBank/DDBJ databases">
        <authorList>
            <person name="Peterson S.W."/>
        </authorList>
    </citation>
    <scope>NUCLEOTIDE SEQUENCE [LARGE SCALE GENOMIC DNA]</scope>
    <source>
        <strain evidence="4 5">ATCC BAA-908</strain>
    </source>
</reference>
<dbReference type="Proteomes" id="UP000190423">
    <property type="component" value="Unassembled WGS sequence"/>
</dbReference>
<dbReference type="Gene3D" id="3.20.20.80">
    <property type="entry name" value="Glycosidases"/>
    <property type="match status" value="1"/>
</dbReference>
<dbReference type="InterPro" id="IPR017853">
    <property type="entry name" value="GH"/>
</dbReference>
<dbReference type="SUPFAM" id="SSF81296">
    <property type="entry name" value="E set domains"/>
    <property type="match status" value="1"/>
</dbReference>
<evidence type="ECO:0000313" key="5">
    <source>
        <dbReference type="Proteomes" id="UP000190423"/>
    </source>
</evidence>
<feature type="domain" description="Glycosyl hydrolase family 13 catalytic" evidence="3">
    <location>
        <begin position="400"/>
        <end position="825"/>
    </location>
</feature>
<dbReference type="GO" id="GO:0005975">
    <property type="term" value="P:carbohydrate metabolic process"/>
    <property type="evidence" value="ECO:0007669"/>
    <property type="project" value="InterPro"/>
</dbReference>
<dbReference type="CDD" id="cd11341">
    <property type="entry name" value="AmyAc_Pullulanase_LD-like"/>
    <property type="match status" value="1"/>
</dbReference>
<dbReference type="STRING" id="261392.SAMN02745149_02217"/>
<dbReference type="OrthoDB" id="9761875at2"/>
<dbReference type="SMART" id="SM00642">
    <property type="entry name" value="Aamy"/>
    <property type="match status" value="1"/>
</dbReference>
<dbReference type="AlphaFoldDB" id="A0A1T4NB05"/>
<dbReference type="CDD" id="cd02860">
    <property type="entry name" value="E_set_Pullulanase"/>
    <property type="match status" value="1"/>
</dbReference>
<evidence type="ECO:0000259" key="3">
    <source>
        <dbReference type="SMART" id="SM00642"/>
    </source>
</evidence>
<dbReference type="Gene3D" id="2.60.40.10">
    <property type="entry name" value="Immunoglobulins"/>
    <property type="match status" value="1"/>
</dbReference>
<sequence>MKKIFKIFSILALTSLLFSCANGLDERNDRVYEKSAGSRTLVEESAQNTTINVHVLYAPGDSLVAWSWAKYSSGDANYKCDKWDNKGTEGLIFTKGENQFDLTYKVDNTVDLGILFVSSEGQTDDIIISKAELTEGKHFYFIYGQKDIYDSATECKGLKNASIVSKDGNTLNLVVFGCKSATKDSFTVTDKTGAELTIASVNATDTSAKITLTDGDVSKRPYSVTLKDSDTVSANISSDLIDELELKYTGDDLGVKISGSSATFKVWAPSASKVSILFYDSVSDIGTYKALTVAAKANGGTDEVELLGEPSGTEEMTADTKTGVWSYELSSIGSKKYYKYQIEVDGKTLYVCDINAKVCAPDSIAAQIVDINDSSATPSGWGEYENPFKGSTYNDAVIYEMHIRDWSRATEKDSTGKFKDFASDEVIAHLKDLGVTHVQILPMFDYAQVNADENYNWGYNPYHYNVPEGRYVDYSSDKDGTAAVKQLREMIQKLHDNGISVIMDVVYNHTSGTTTGSLYDSTVPGYFYRLNADGSYINGSGCGNEVATNHSMVKKYVIDSLKHWMNDYHINGFRFDLMGCLESETMKEIYDELYKIDPKVMVYGEPWTGGTSGVVDGASAAVSGSSGNGVGAFDDDFRDAIKGAEFGGFNIGQIQSANSDSGIVKGLIGESGSNNRNSTGFTGLALHYAECHDNFTLYDKLVYSLDITNTKKLDSTGNVAKSWPASVSEEQIDLIKKQNKLAAAYIFLSQGTPFINGGQEFMRTKKGDPDSYAPDTKGGIKWTSRYNGGTYVDATDIDDVNSIDLSFKTKYADVYNTYKGLISLRKSSTAFTAGTSSTAKTLSKGVTLYNAKSDSEEYEVIFNASENDYVLTDVSIEGNLGLGIKDYEVSFGRKGKRVTISEETGEVTTASEESVVSTVPAKSFVILKK</sequence>